<dbReference type="InterPro" id="IPR027417">
    <property type="entry name" value="P-loop_NTPase"/>
</dbReference>
<evidence type="ECO:0000313" key="2">
    <source>
        <dbReference type="EMBL" id="RGL96090.1"/>
    </source>
</evidence>
<dbReference type="AlphaFoldDB" id="A0A3E4TWK5"/>
<proteinExistence type="predicted"/>
<organism evidence="2 3">
    <name type="scientific">Hungatella hathewayi</name>
    <dbReference type="NCBI Taxonomy" id="154046"/>
    <lineage>
        <taxon>Bacteria</taxon>
        <taxon>Bacillati</taxon>
        <taxon>Bacillota</taxon>
        <taxon>Clostridia</taxon>
        <taxon>Lachnospirales</taxon>
        <taxon>Lachnospiraceae</taxon>
        <taxon>Hungatella</taxon>
    </lineage>
</organism>
<reference evidence="2 3" key="1">
    <citation type="submission" date="2018-08" db="EMBL/GenBank/DDBJ databases">
        <title>A genome reference for cultivated species of the human gut microbiota.</title>
        <authorList>
            <person name="Zou Y."/>
            <person name="Xue W."/>
            <person name="Luo G."/>
        </authorList>
    </citation>
    <scope>NUCLEOTIDE SEQUENCE [LARGE SCALE GENOMIC DNA]</scope>
    <source>
        <strain evidence="2 3">TF05-11AC</strain>
    </source>
</reference>
<dbReference type="Pfam" id="PF13614">
    <property type="entry name" value="AAA_31"/>
    <property type="match status" value="1"/>
</dbReference>
<dbReference type="Proteomes" id="UP000261257">
    <property type="component" value="Unassembled WGS sequence"/>
</dbReference>
<name>A0A3E4TWK5_9FIRM</name>
<evidence type="ECO:0000259" key="1">
    <source>
        <dbReference type="Pfam" id="PF13614"/>
    </source>
</evidence>
<comment type="caution">
    <text evidence="2">The sequence shown here is derived from an EMBL/GenBank/DDBJ whole genome shotgun (WGS) entry which is preliminary data.</text>
</comment>
<dbReference type="PANTHER" id="PTHR13696">
    <property type="entry name" value="P-LOOP CONTAINING NUCLEOSIDE TRIPHOSPHATE HYDROLASE"/>
    <property type="match status" value="1"/>
</dbReference>
<dbReference type="RefSeq" id="WP_117622190.1">
    <property type="nucleotide sequence ID" value="NZ_QRQF01000041.1"/>
</dbReference>
<dbReference type="InterPro" id="IPR050678">
    <property type="entry name" value="DNA_Partitioning_ATPase"/>
</dbReference>
<dbReference type="InterPro" id="IPR025669">
    <property type="entry name" value="AAA_dom"/>
</dbReference>
<protein>
    <recommendedName>
        <fullName evidence="1">AAA domain-containing protein</fullName>
    </recommendedName>
</protein>
<gene>
    <name evidence="2" type="ORF">DXC39_27155</name>
</gene>
<dbReference type="PANTHER" id="PTHR13696:SF52">
    <property type="entry name" value="PARA FAMILY PROTEIN CT_582"/>
    <property type="match status" value="1"/>
</dbReference>
<accession>A0A3E4TWK5</accession>
<sequence>MATFNNVLDITYHSIMSWGGKGCLNSVTIIRDVVGKISLLMDNTSYPEGADCQQLLSVLDQNLGGFFSNKIYWKKQTHSQRNEAKRIIPIVKIIEAERKIWKEETTPVFYLSERPIAKKAWVKEPEIQEAVWPYEEAVERTGPKVITFYSFKGGMGRTTALTGVALTLTQQGYNVMMVDTDIEAPGLATLFVDDNAVENGVLDYLIEHPLIPDRRMEDYILNITDPALLNESDGNLYLMPAGKIDESYLQKLARIDYQDNRENYLRDSLCTMLWGIRNNYQVDYILVDARAGFHDMGGVAVTQLPHGAVLFGNRSRQSWDGLVQVLRTLAKGHSEDWPILIVDSMCEKPTSPMYVSAKTEFTQKAYTACVENYYSESGQIPGIDAEGVPHSPEFVSFDDALLHGVQLFSSGTLEENNRVSAYKELLTGSSYNKIANQIKSWFGEE</sequence>
<dbReference type="EMBL" id="QSSQ01000042">
    <property type="protein sequence ID" value="RGL96090.1"/>
    <property type="molecule type" value="Genomic_DNA"/>
</dbReference>
<dbReference type="NCBIfam" id="NF047398">
    <property type="entry name" value="AAA_KGGVGR"/>
    <property type="match status" value="1"/>
</dbReference>
<evidence type="ECO:0000313" key="3">
    <source>
        <dbReference type="Proteomes" id="UP000261257"/>
    </source>
</evidence>
<feature type="domain" description="AAA" evidence="1">
    <location>
        <begin position="144"/>
        <end position="289"/>
    </location>
</feature>
<dbReference type="SUPFAM" id="SSF52540">
    <property type="entry name" value="P-loop containing nucleoside triphosphate hydrolases"/>
    <property type="match status" value="1"/>
</dbReference>
<dbReference type="Gene3D" id="3.40.50.300">
    <property type="entry name" value="P-loop containing nucleotide triphosphate hydrolases"/>
    <property type="match status" value="1"/>
</dbReference>